<comment type="caution">
    <text evidence="5">Lacks conserved residue(s) required for the propagation of feature annotation.</text>
</comment>
<feature type="transmembrane region" description="Helical" evidence="7">
    <location>
        <begin position="355"/>
        <end position="380"/>
    </location>
</feature>
<dbReference type="SMART" id="SM00179">
    <property type="entry name" value="EGF_CA"/>
    <property type="match status" value="2"/>
</dbReference>
<evidence type="ECO:0000256" key="1">
    <source>
        <dbReference type="ARBA" id="ARBA00022536"/>
    </source>
</evidence>
<feature type="disulfide bond" evidence="5">
    <location>
        <begin position="252"/>
        <end position="261"/>
    </location>
</feature>
<evidence type="ECO:0000256" key="2">
    <source>
        <dbReference type="ARBA" id="ARBA00022729"/>
    </source>
</evidence>
<dbReference type="SMART" id="SM00181">
    <property type="entry name" value="EGF"/>
    <property type="match status" value="3"/>
</dbReference>
<sequence length="427" mass="48447">MKYLVTICILMPIMWIDLLIIPTKSAESCHGAVAQHKNEFIVDAENNTWQIHQNGKFYKFNGDKCKSEITKLVYWNHIVYRLLGSADWQKWINDDWKRETYHPLKRKLKSLKGCESPLESEKTTTTKSTTTAFKIVPATTSPLTTAKPPATTSPLTTTSPPTTAKPPTTTSPLTTSHVSTIEQSLTTMNTPSGSRSVNESSLNYFLPENCNNSKYIGDYCNISTNPCDINPCQNMGNCTIHPQFPHVSQCKCLPDFTGTLCERNIRPCKLNICLYQGICIELNETSFKCNCTEGHTGIHCEHTINFCENVTCLNKGVCRSIFLNYKCECLYGTSGKHCENTEFSIVLRQNIAKSLAYIAIIAISIVITFILSLDILKYVFGIDVTQKEREEIRREIISKKKCIRKTNKKMFHPKQRMNKIIPLRQFP</sequence>
<feature type="domain" description="EGF-like" evidence="9">
    <location>
        <begin position="264"/>
        <end position="301"/>
    </location>
</feature>
<evidence type="ECO:0000259" key="9">
    <source>
        <dbReference type="PROSITE" id="PS50026"/>
    </source>
</evidence>
<keyword evidence="7" id="KW-0812">Transmembrane</keyword>
<feature type="chain" id="PRO_5036226446" description="EGF-like domain-containing protein" evidence="8">
    <location>
        <begin position="27"/>
        <end position="427"/>
    </location>
</feature>
<dbReference type="InterPro" id="IPR000742">
    <property type="entry name" value="EGF"/>
</dbReference>
<evidence type="ECO:0000256" key="7">
    <source>
        <dbReference type="SAM" id="Phobius"/>
    </source>
</evidence>
<dbReference type="PROSITE" id="PS50026">
    <property type="entry name" value="EGF_3"/>
    <property type="match status" value="3"/>
</dbReference>
<dbReference type="EMBL" id="CAJNOR010001317">
    <property type="protein sequence ID" value="CAF1120463.1"/>
    <property type="molecule type" value="Genomic_DNA"/>
</dbReference>
<dbReference type="Proteomes" id="UP000663828">
    <property type="component" value="Unassembled WGS sequence"/>
</dbReference>
<reference evidence="11" key="1">
    <citation type="submission" date="2021-02" db="EMBL/GenBank/DDBJ databases">
        <authorList>
            <person name="Nowell W R."/>
        </authorList>
    </citation>
    <scope>NUCLEOTIDE SEQUENCE</scope>
</reference>
<evidence type="ECO:0000313" key="11">
    <source>
        <dbReference type="EMBL" id="CAF1216026.1"/>
    </source>
</evidence>
<evidence type="ECO:0000313" key="10">
    <source>
        <dbReference type="EMBL" id="CAF1120463.1"/>
    </source>
</evidence>
<evidence type="ECO:0000313" key="13">
    <source>
        <dbReference type="Proteomes" id="UP000663852"/>
    </source>
</evidence>
<name>A0A814XM31_ADIRI</name>
<gene>
    <name evidence="11" type="ORF">EDS130_LOCUS26148</name>
    <name evidence="10" type="ORF">XAT740_LOCUS19354</name>
</gene>
<feature type="disulfide bond" evidence="5">
    <location>
        <begin position="329"/>
        <end position="338"/>
    </location>
</feature>
<feature type="region of interest" description="Disordered" evidence="6">
    <location>
        <begin position="141"/>
        <end position="176"/>
    </location>
</feature>
<proteinExistence type="predicted"/>
<dbReference type="CDD" id="cd00054">
    <property type="entry name" value="EGF_CA"/>
    <property type="match status" value="1"/>
</dbReference>
<keyword evidence="4 5" id="KW-1015">Disulfide bond</keyword>
<keyword evidence="7" id="KW-1133">Transmembrane helix</keyword>
<dbReference type="PANTHER" id="PTHR12916:SF4">
    <property type="entry name" value="UNINFLATABLE, ISOFORM C"/>
    <property type="match status" value="1"/>
</dbReference>
<comment type="caution">
    <text evidence="11">The sequence shown here is derived from an EMBL/GenBank/DDBJ whole genome shotgun (WGS) entry which is preliminary data.</text>
</comment>
<dbReference type="OrthoDB" id="5953235at2759"/>
<evidence type="ECO:0000256" key="4">
    <source>
        <dbReference type="ARBA" id="ARBA00023157"/>
    </source>
</evidence>
<dbReference type="PANTHER" id="PTHR12916">
    <property type="entry name" value="CYTOCHROME C OXIDASE POLYPEPTIDE VIC-2"/>
    <property type="match status" value="1"/>
</dbReference>
<organism evidence="11 13">
    <name type="scientific">Adineta ricciae</name>
    <name type="common">Rotifer</name>
    <dbReference type="NCBI Taxonomy" id="249248"/>
    <lineage>
        <taxon>Eukaryota</taxon>
        <taxon>Metazoa</taxon>
        <taxon>Spiralia</taxon>
        <taxon>Gnathifera</taxon>
        <taxon>Rotifera</taxon>
        <taxon>Eurotatoria</taxon>
        <taxon>Bdelloidea</taxon>
        <taxon>Adinetida</taxon>
        <taxon>Adinetidae</taxon>
        <taxon>Adineta</taxon>
    </lineage>
</organism>
<keyword evidence="12" id="KW-1185">Reference proteome</keyword>
<evidence type="ECO:0000256" key="6">
    <source>
        <dbReference type="SAM" id="MobiDB-lite"/>
    </source>
</evidence>
<dbReference type="Gene3D" id="2.10.25.10">
    <property type="entry name" value="Laminin"/>
    <property type="match status" value="3"/>
</dbReference>
<keyword evidence="3" id="KW-0677">Repeat</keyword>
<accession>A0A814XM31</accession>
<keyword evidence="7" id="KW-0472">Membrane</keyword>
<evidence type="ECO:0000313" key="12">
    <source>
        <dbReference type="Proteomes" id="UP000663828"/>
    </source>
</evidence>
<evidence type="ECO:0000256" key="5">
    <source>
        <dbReference type="PROSITE-ProRule" id="PRU00076"/>
    </source>
</evidence>
<evidence type="ECO:0000256" key="3">
    <source>
        <dbReference type="ARBA" id="ARBA00022737"/>
    </source>
</evidence>
<dbReference type="SUPFAM" id="SSF57196">
    <property type="entry name" value="EGF/Laminin"/>
    <property type="match status" value="3"/>
</dbReference>
<feature type="disulfide bond" evidence="5">
    <location>
        <begin position="291"/>
        <end position="300"/>
    </location>
</feature>
<keyword evidence="2 8" id="KW-0732">Signal</keyword>
<keyword evidence="1 5" id="KW-0245">EGF-like domain</keyword>
<evidence type="ECO:0000256" key="8">
    <source>
        <dbReference type="SAM" id="SignalP"/>
    </source>
</evidence>
<dbReference type="PROSITE" id="PS00022">
    <property type="entry name" value="EGF_1"/>
    <property type="match status" value="3"/>
</dbReference>
<protein>
    <recommendedName>
        <fullName evidence="9">EGF-like domain-containing protein</fullName>
    </recommendedName>
</protein>
<feature type="domain" description="EGF-like" evidence="9">
    <location>
        <begin position="223"/>
        <end position="262"/>
    </location>
</feature>
<dbReference type="Proteomes" id="UP000663852">
    <property type="component" value="Unassembled WGS sequence"/>
</dbReference>
<feature type="domain" description="EGF-like" evidence="9">
    <location>
        <begin position="303"/>
        <end position="339"/>
    </location>
</feature>
<feature type="signal peptide" evidence="8">
    <location>
        <begin position="1"/>
        <end position="26"/>
    </location>
</feature>
<dbReference type="EMBL" id="CAJNOJ010000157">
    <property type="protein sequence ID" value="CAF1216026.1"/>
    <property type="molecule type" value="Genomic_DNA"/>
</dbReference>
<dbReference type="GO" id="GO:0005509">
    <property type="term" value="F:calcium ion binding"/>
    <property type="evidence" value="ECO:0007669"/>
    <property type="project" value="InterPro"/>
</dbReference>
<dbReference type="InterPro" id="IPR001881">
    <property type="entry name" value="EGF-like_Ca-bd_dom"/>
</dbReference>
<dbReference type="AlphaFoldDB" id="A0A814XM31"/>